<comment type="caution">
    <text evidence="5">The sequence shown here is derived from an EMBL/GenBank/DDBJ whole genome shotgun (WGS) entry which is preliminary data.</text>
</comment>
<evidence type="ECO:0000313" key="6">
    <source>
        <dbReference type="Proteomes" id="UP000034917"/>
    </source>
</evidence>
<accession>A0A0G0J7W9</accession>
<dbReference type="NCBIfam" id="TIGR02397">
    <property type="entry name" value="dnaX_nterm"/>
    <property type="match status" value="1"/>
</dbReference>
<evidence type="ECO:0000256" key="3">
    <source>
        <dbReference type="RuleBase" id="RU364063"/>
    </source>
</evidence>
<organism evidence="5 6">
    <name type="scientific">Candidatus Roizmanbacteria bacterium GW2011_GWC2_37_13</name>
    <dbReference type="NCBI Taxonomy" id="1618486"/>
    <lineage>
        <taxon>Bacteria</taxon>
        <taxon>Candidatus Roizmaniibacteriota</taxon>
    </lineage>
</organism>
<dbReference type="Proteomes" id="UP000034917">
    <property type="component" value="Unassembled WGS sequence"/>
</dbReference>
<dbReference type="CDD" id="cd00009">
    <property type="entry name" value="AAA"/>
    <property type="match status" value="1"/>
</dbReference>
<keyword evidence="3" id="KW-0235">DNA replication</keyword>
<dbReference type="PANTHER" id="PTHR11669">
    <property type="entry name" value="REPLICATION FACTOR C / DNA POLYMERASE III GAMMA-TAU SUBUNIT"/>
    <property type="match status" value="1"/>
</dbReference>
<dbReference type="InterPro" id="IPR012763">
    <property type="entry name" value="DNA_pol_III_sug/sutau_N"/>
</dbReference>
<reference evidence="5 6" key="1">
    <citation type="journal article" date="2015" name="Nature">
        <title>rRNA introns, odd ribosomes, and small enigmatic genomes across a large radiation of phyla.</title>
        <authorList>
            <person name="Brown C.T."/>
            <person name="Hug L.A."/>
            <person name="Thomas B.C."/>
            <person name="Sharon I."/>
            <person name="Castelle C.J."/>
            <person name="Singh A."/>
            <person name="Wilkins M.J."/>
            <person name="Williams K.H."/>
            <person name="Banfield J.F."/>
        </authorList>
    </citation>
    <scope>NUCLEOTIDE SEQUENCE [LARGE SCALE GENOMIC DNA]</scope>
</reference>
<comment type="catalytic activity">
    <reaction evidence="2 3">
        <text>DNA(n) + a 2'-deoxyribonucleoside 5'-triphosphate = DNA(n+1) + diphosphate</text>
        <dbReference type="Rhea" id="RHEA:22508"/>
        <dbReference type="Rhea" id="RHEA-COMP:17339"/>
        <dbReference type="Rhea" id="RHEA-COMP:17340"/>
        <dbReference type="ChEBI" id="CHEBI:33019"/>
        <dbReference type="ChEBI" id="CHEBI:61560"/>
        <dbReference type="ChEBI" id="CHEBI:173112"/>
        <dbReference type="EC" id="2.7.7.7"/>
    </reaction>
</comment>
<dbReference type="Gene3D" id="3.40.50.300">
    <property type="entry name" value="P-loop containing nucleotide triphosphate hydrolases"/>
    <property type="match status" value="1"/>
</dbReference>
<evidence type="ECO:0000259" key="4">
    <source>
        <dbReference type="SMART" id="SM00382"/>
    </source>
</evidence>
<protein>
    <recommendedName>
        <fullName evidence="3">DNA polymerase III subunit gamma/tau</fullName>
        <ecNumber evidence="3">2.7.7.7</ecNumber>
    </recommendedName>
</protein>
<evidence type="ECO:0000256" key="2">
    <source>
        <dbReference type="ARBA" id="ARBA00049244"/>
    </source>
</evidence>
<keyword evidence="3" id="KW-0548">Nucleotidyltransferase</keyword>
<dbReference type="Gene3D" id="1.10.8.60">
    <property type="match status" value="1"/>
</dbReference>
<dbReference type="AlphaFoldDB" id="A0A0G0J7W9"/>
<dbReference type="PANTHER" id="PTHR11669:SF0">
    <property type="entry name" value="PROTEIN STICHEL-LIKE 2"/>
    <property type="match status" value="1"/>
</dbReference>
<dbReference type="SMART" id="SM00382">
    <property type="entry name" value="AAA"/>
    <property type="match status" value="1"/>
</dbReference>
<dbReference type="GO" id="GO:0006261">
    <property type="term" value="P:DNA-templated DNA replication"/>
    <property type="evidence" value="ECO:0007669"/>
    <property type="project" value="TreeGrafter"/>
</dbReference>
<dbReference type="GO" id="GO:0003887">
    <property type="term" value="F:DNA-directed DNA polymerase activity"/>
    <property type="evidence" value="ECO:0007669"/>
    <property type="project" value="UniProtKB-KW"/>
</dbReference>
<dbReference type="Pfam" id="PF13177">
    <property type="entry name" value="DNA_pol3_delta2"/>
    <property type="match status" value="1"/>
</dbReference>
<comment type="subunit">
    <text evidence="3">DNA polymerase III contains a core (composed of alpha, epsilon and theta chains) that associates with a tau subunit. This core dimerizes to form the POLIII' complex. PolIII' associates with the gamma complex (composed of gamma, delta, delta', psi and chi chains) and with the beta chain to form the complete DNA polymerase III complex.</text>
</comment>
<feature type="domain" description="AAA+ ATPase" evidence="4">
    <location>
        <begin position="32"/>
        <end position="174"/>
    </location>
</feature>
<dbReference type="EC" id="2.7.7.7" evidence="3"/>
<gene>
    <name evidence="3" type="primary">dnaX</name>
    <name evidence="5" type="ORF">US40_C0018G0018</name>
</gene>
<keyword evidence="1 3" id="KW-0239">DNA-directed DNA polymerase</keyword>
<keyword evidence="3" id="KW-0067">ATP-binding</keyword>
<evidence type="ECO:0000256" key="1">
    <source>
        <dbReference type="ARBA" id="ARBA00022932"/>
    </source>
</evidence>
<evidence type="ECO:0000313" key="5">
    <source>
        <dbReference type="EMBL" id="KKQ24166.1"/>
    </source>
</evidence>
<keyword evidence="3" id="KW-0808">Transferase</keyword>
<dbReference type="InterPro" id="IPR050238">
    <property type="entry name" value="DNA_Rep/Repair_Clamp_Loader"/>
</dbReference>
<dbReference type="InterPro" id="IPR003593">
    <property type="entry name" value="AAA+_ATPase"/>
</dbReference>
<name>A0A0G0J7W9_9BACT</name>
<comment type="function">
    <text evidence="3">DNA polymerase III is a complex, multichain enzyme responsible for most of the replicative synthesis in bacteria. This DNA polymerase also exhibits 3' to 5' exonuclease activity.</text>
</comment>
<dbReference type="InterPro" id="IPR027417">
    <property type="entry name" value="P-loop_NTPase"/>
</dbReference>
<dbReference type="GO" id="GO:0005524">
    <property type="term" value="F:ATP binding"/>
    <property type="evidence" value="ECO:0007669"/>
    <property type="project" value="UniProtKB-KW"/>
</dbReference>
<comment type="similarity">
    <text evidence="3">Belongs to the DnaX/STICHEL family.</text>
</comment>
<dbReference type="PATRIC" id="fig|1618486.3.peg.1023"/>
<dbReference type="SUPFAM" id="SSF52540">
    <property type="entry name" value="P-loop containing nucleoside triphosphate hydrolases"/>
    <property type="match status" value="1"/>
</dbReference>
<keyword evidence="3" id="KW-0547">Nucleotide-binding</keyword>
<dbReference type="GO" id="GO:0009360">
    <property type="term" value="C:DNA polymerase III complex"/>
    <property type="evidence" value="ECO:0007669"/>
    <property type="project" value="InterPro"/>
</dbReference>
<proteinExistence type="inferred from homology"/>
<dbReference type="EMBL" id="LBSV01000018">
    <property type="protein sequence ID" value="KKQ24166.1"/>
    <property type="molecule type" value="Genomic_DNA"/>
</dbReference>
<sequence>MFYLKYRPKTISELDNTRVRDQLRKILESKDFPHAFLFVGQKGTGKTSAARIFAKAINCLKRESIEPCNRCVNCLAIASSSFTDVIEMDAASNRGIEEVKNLIRETSFLPMSGKYRVFIIDEAHMITADGFNALLKTLEEPSPSAIFILATTNLEKLPKTIQSRCVKVNFGKGLKTDIISMLKRIDSHEKVNYQNDFYSLIAKHSDNSFRDAAKILEEVSMQRIKTVAELETFLGIRGKSNLLEIIESKDNKKTFIWIEEFAQNAGNFKNLIEDVLEELRIQLLIKKGVIIEDEKITTLTLSEISRLIKLLMEAYQLLRSSPIESLPLEIALTEFYNQLEIRN</sequence>